<organism evidence="2 4">
    <name type="scientific">Adineta steineri</name>
    <dbReference type="NCBI Taxonomy" id="433720"/>
    <lineage>
        <taxon>Eukaryota</taxon>
        <taxon>Metazoa</taxon>
        <taxon>Spiralia</taxon>
        <taxon>Gnathifera</taxon>
        <taxon>Rotifera</taxon>
        <taxon>Eurotatoria</taxon>
        <taxon>Bdelloidea</taxon>
        <taxon>Adinetida</taxon>
        <taxon>Adinetidae</taxon>
        <taxon>Adineta</taxon>
    </lineage>
</organism>
<evidence type="ECO:0000313" key="2">
    <source>
        <dbReference type="EMBL" id="CAF1280797.1"/>
    </source>
</evidence>
<gene>
    <name evidence="2" type="ORF">JYZ213_LOCUS31222</name>
    <name evidence="3" type="ORF">OXD698_LOCUS16547</name>
</gene>
<name>A0A815C5R7_9BILA</name>
<reference evidence="2" key="1">
    <citation type="submission" date="2021-02" db="EMBL/GenBank/DDBJ databases">
        <authorList>
            <person name="Nowell W R."/>
        </authorList>
    </citation>
    <scope>NUCLEOTIDE SEQUENCE</scope>
</reference>
<dbReference type="EMBL" id="CAJNOG010000520">
    <property type="protein sequence ID" value="CAF1280797.1"/>
    <property type="molecule type" value="Genomic_DNA"/>
</dbReference>
<dbReference type="Pfam" id="PF03372">
    <property type="entry name" value="Exo_endo_phos"/>
    <property type="match status" value="1"/>
</dbReference>
<feature type="domain" description="Endonuclease/exonuclease/phosphatase" evidence="1">
    <location>
        <begin position="15"/>
        <end position="239"/>
    </location>
</feature>
<dbReference type="EMBL" id="CAJOAZ010001138">
    <property type="protein sequence ID" value="CAF3770279.1"/>
    <property type="molecule type" value="Genomic_DNA"/>
</dbReference>
<accession>A0A815C5R7</accession>
<evidence type="ECO:0000313" key="3">
    <source>
        <dbReference type="EMBL" id="CAF3770279.1"/>
    </source>
</evidence>
<dbReference type="InterPro" id="IPR036691">
    <property type="entry name" value="Endo/exonu/phosph_ase_sf"/>
</dbReference>
<dbReference type="AlphaFoldDB" id="A0A815C5R7"/>
<proteinExistence type="predicted"/>
<dbReference type="PANTHER" id="PTHR14859:SF0">
    <property type="entry name" value="ENDONUCLEASE_EXONUCLEASE_PHOSPHATASE FAMILY PROTEIN, EXPRESSED"/>
    <property type="match status" value="1"/>
</dbReference>
<protein>
    <recommendedName>
        <fullName evidence="1">Endonuclease/exonuclease/phosphatase domain-containing protein</fullName>
    </recommendedName>
</protein>
<dbReference type="GO" id="GO:0006506">
    <property type="term" value="P:GPI anchor biosynthetic process"/>
    <property type="evidence" value="ECO:0007669"/>
    <property type="project" value="TreeGrafter"/>
</dbReference>
<dbReference type="Gene3D" id="3.60.10.10">
    <property type="entry name" value="Endonuclease/exonuclease/phosphatase"/>
    <property type="match status" value="1"/>
</dbReference>
<dbReference type="GO" id="GO:0003824">
    <property type="term" value="F:catalytic activity"/>
    <property type="evidence" value="ECO:0007669"/>
    <property type="project" value="InterPro"/>
</dbReference>
<comment type="caution">
    <text evidence="2">The sequence shown here is derived from an EMBL/GenBank/DDBJ whole genome shotgun (WGS) entry which is preliminary data.</text>
</comment>
<dbReference type="Proteomes" id="UP000663844">
    <property type="component" value="Unassembled WGS sequence"/>
</dbReference>
<dbReference type="Proteomes" id="UP000663845">
    <property type="component" value="Unassembled WGS sequence"/>
</dbReference>
<dbReference type="InterPro" id="IPR051916">
    <property type="entry name" value="GPI-anchor_lipid_remodeler"/>
</dbReference>
<dbReference type="GO" id="GO:0005783">
    <property type="term" value="C:endoplasmic reticulum"/>
    <property type="evidence" value="ECO:0007669"/>
    <property type="project" value="TreeGrafter"/>
</dbReference>
<dbReference type="InterPro" id="IPR005135">
    <property type="entry name" value="Endo/exonuclease/phosphatase"/>
</dbReference>
<dbReference type="PANTHER" id="PTHR14859">
    <property type="entry name" value="CALCOFLUOR WHITE HYPERSENSITIVE PROTEIN PRECURSOR"/>
    <property type="match status" value="1"/>
</dbReference>
<sequence length="268" mass="30897">MAQDSLGSDKFRIGTVNVHSFRSPFSRKSNAKVLASILAPYNLDILAVEEMRNDNNNWTTLHEQLSLNYSVVGLSGGLSFGNAIASHHPIVEHSNQITQERYTGGSRAMLQCRFGGNHSFVQNRTFAVTHLDHFDEDDRITQIKEFIPDSNNINILLGDMNALTQEDYSDKYLHDIIIKKRETNGWEQPRFELMHLLTNVWGFEDTFRKMNSKLKDTHVVTCSYGTRIDYIFHRPLLNDEWELTECFIVDTRRSTDHNAIVATFERKL</sequence>
<evidence type="ECO:0000259" key="1">
    <source>
        <dbReference type="Pfam" id="PF03372"/>
    </source>
</evidence>
<dbReference type="SUPFAM" id="SSF56219">
    <property type="entry name" value="DNase I-like"/>
    <property type="match status" value="1"/>
</dbReference>
<evidence type="ECO:0000313" key="4">
    <source>
        <dbReference type="Proteomes" id="UP000663845"/>
    </source>
</evidence>
<dbReference type="GO" id="GO:0016020">
    <property type="term" value="C:membrane"/>
    <property type="evidence" value="ECO:0007669"/>
    <property type="project" value="GOC"/>
</dbReference>